<feature type="domain" description="Hydantoinase B/oxoprolinase" evidence="1">
    <location>
        <begin position="1"/>
        <end position="517"/>
    </location>
</feature>
<feature type="non-terminal residue" evidence="2">
    <location>
        <position position="1"/>
    </location>
</feature>
<dbReference type="InterPro" id="IPR045079">
    <property type="entry name" value="Oxoprolinase-like"/>
</dbReference>
<dbReference type="PANTHER" id="PTHR11365:SF23">
    <property type="entry name" value="HYPOTHETICAL 5-OXOPROLINASE (EUROFUNG)-RELATED"/>
    <property type="match status" value="1"/>
</dbReference>
<dbReference type="GO" id="GO:0006749">
    <property type="term" value="P:glutathione metabolic process"/>
    <property type="evidence" value="ECO:0007669"/>
    <property type="project" value="TreeGrafter"/>
</dbReference>
<dbReference type="AlphaFoldDB" id="A0A381P8W4"/>
<dbReference type="EMBL" id="UINC01000915">
    <property type="protein sequence ID" value="SUZ63371.1"/>
    <property type="molecule type" value="Genomic_DNA"/>
</dbReference>
<reference evidence="2" key="1">
    <citation type="submission" date="2018-05" db="EMBL/GenBank/DDBJ databases">
        <authorList>
            <person name="Lanie J.A."/>
            <person name="Ng W.-L."/>
            <person name="Kazmierczak K.M."/>
            <person name="Andrzejewski T.M."/>
            <person name="Davidsen T.M."/>
            <person name="Wayne K.J."/>
            <person name="Tettelin H."/>
            <person name="Glass J.I."/>
            <person name="Rusch D."/>
            <person name="Podicherti R."/>
            <person name="Tsui H.-C.T."/>
            <person name="Winkler M.E."/>
        </authorList>
    </citation>
    <scope>NUCLEOTIDE SEQUENCE</scope>
</reference>
<protein>
    <recommendedName>
        <fullName evidence="1">Hydantoinase B/oxoprolinase domain-containing protein</fullName>
    </recommendedName>
</protein>
<organism evidence="2">
    <name type="scientific">marine metagenome</name>
    <dbReference type="NCBI Taxonomy" id="408172"/>
    <lineage>
        <taxon>unclassified sequences</taxon>
        <taxon>metagenomes</taxon>
        <taxon>ecological metagenomes</taxon>
    </lineage>
</organism>
<dbReference type="PANTHER" id="PTHR11365">
    <property type="entry name" value="5-OXOPROLINASE RELATED"/>
    <property type="match status" value="1"/>
</dbReference>
<proteinExistence type="predicted"/>
<dbReference type="InterPro" id="IPR003692">
    <property type="entry name" value="Hydantoinase_B"/>
</dbReference>
<dbReference type="GO" id="GO:0017168">
    <property type="term" value="F:5-oxoprolinase (ATP-hydrolyzing) activity"/>
    <property type="evidence" value="ECO:0007669"/>
    <property type="project" value="TreeGrafter"/>
</dbReference>
<dbReference type="GO" id="GO:0005829">
    <property type="term" value="C:cytosol"/>
    <property type="evidence" value="ECO:0007669"/>
    <property type="project" value="TreeGrafter"/>
</dbReference>
<dbReference type="Pfam" id="PF02538">
    <property type="entry name" value="Hydantoinase_B"/>
    <property type="match status" value="1"/>
</dbReference>
<accession>A0A381P8W4</accession>
<sequence length="558" mass="61404">VIRNATRAAATEMQTTLIKTAHSPLIYEVQDFGVVMTNRFGQLISEGSALAGFLACLPPTIQSGIQLFGENGFSEGDIILTNEPYDTGTHISDTALYMPVFYDNKLVAFTSVMAHWADIGGYTPGGWCPTTTDVHQEGIIFSHNKLYEGGVLNNELHRFILKNVRSPEAVDGDLNAKIAACQTGVKRYLELCDRYSAEIVEKTLLEVMNQSEERMRGEIRNFPNGTYHAETYLDNDGIRLDQPCKISVDVTVEDEILKIDWSGSDPATLGPVNHPMVGTKALCGTVMKYLTMPDDPTNDGHLRPLVVTAPQNTIVSAEYPAPCDSYGYVAELIIHLLIRALAEAVPDRCPAASYQMYACSIMRMDPRYGKTFYHSEPIDGGGGAFPHDDGPSGMMFVGNGDAPNVPVEVIESRYPLRITRYSFNDNNSGIGKYRGGYGVIRNYEMLEDNIFLQTSTENNKHRLWGLSGGGDAGISNTIINEGTEREINLDDRVSDYGPLMSGETLTMKTANGGGWGHSSERDINSIAEDVKNDFLDFDEAIRLFNIDRGDLVAAIDRQ</sequence>
<gene>
    <name evidence="2" type="ORF">METZ01_LOCUS16225</name>
</gene>
<evidence type="ECO:0000259" key="1">
    <source>
        <dbReference type="Pfam" id="PF02538"/>
    </source>
</evidence>
<name>A0A381P8W4_9ZZZZ</name>
<evidence type="ECO:0000313" key="2">
    <source>
        <dbReference type="EMBL" id="SUZ63371.1"/>
    </source>
</evidence>